<sequence>MKLRKCPNISGYQYLYKERKSEARVCNTEKHLIRNFESKKSQNNVALPTLTHDSSKVLIDKSIERAQYLENLNPKEKNISLSNLVSKFKEPSSSSEAVTMKSICNILKTIQPKRKEAIPSTCKYNKTKDKSVRPKEHKPATKIYKKGTSITNAKNGPHKDFYKQTAEAVNQIQYQPPDTCSSKRVTHKRCSSQLNKRTNKTRKKFLGFKNITGNIPSTEEFEINQSNNNHLNHQNTLQEEIDNLKRAKASPLGRTSSVWKLTEKKTQGSLLNQARPSPKHKVLVCESHRL</sequence>
<dbReference type="EMBL" id="CAMPGE010009908">
    <property type="protein sequence ID" value="CAI2368767.1"/>
    <property type="molecule type" value="Genomic_DNA"/>
</dbReference>
<reference evidence="1" key="1">
    <citation type="submission" date="2023-07" db="EMBL/GenBank/DDBJ databases">
        <authorList>
            <consortium name="AG Swart"/>
            <person name="Singh M."/>
            <person name="Singh A."/>
            <person name="Seah K."/>
            <person name="Emmerich C."/>
        </authorList>
    </citation>
    <scope>NUCLEOTIDE SEQUENCE</scope>
    <source>
        <strain evidence="1">DP1</strain>
    </source>
</reference>
<proteinExistence type="predicted"/>
<dbReference type="AlphaFoldDB" id="A0AAD1UL27"/>
<evidence type="ECO:0000313" key="1">
    <source>
        <dbReference type="EMBL" id="CAI2368767.1"/>
    </source>
</evidence>
<keyword evidence="2" id="KW-1185">Reference proteome</keyword>
<accession>A0AAD1UL27</accession>
<comment type="caution">
    <text evidence="1">The sequence shown here is derived from an EMBL/GenBank/DDBJ whole genome shotgun (WGS) entry which is preliminary data.</text>
</comment>
<gene>
    <name evidence="1" type="ORF">ECRASSUSDP1_LOCUS10063</name>
</gene>
<organism evidence="1 2">
    <name type="scientific">Euplotes crassus</name>
    <dbReference type="NCBI Taxonomy" id="5936"/>
    <lineage>
        <taxon>Eukaryota</taxon>
        <taxon>Sar</taxon>
        <taxon>Alveolata</taxon>
        <taxon>Ciliophora</taxon>
        <taxon>Intramacronucleata</taxon>
        <taxon>Spirotrichea</taxon>
        <taxon>Hypotrichia</taxon>
        <taxon>Euplotida</taxon>
        <taxon>Euplotidae</taxon>
        <taxon>Moneuplotes</taxon>
    </lineage>
</organism>
<evidence type="ECO:0000313" key="2">
    <source>
        <dbReference type="Proteomes" id="UP001295684"/>
    </source>
</evidence>
<name>A0AAD1UL27_EUPCR</name>
<protein>
    <submittedName>
        <fullName evidence="1">Uncharacterized protein</fullName>
    </submittedName>
</protein>
<dbReference type="Proteomes" id="UP001295684">
    <property type="component" value="Unassembled WGS sequence"/>
</dbReference>